<keyword evidence="4" id="KW-1185">Reference proteome</keyword>
<keyword evidence="2" id="KW-0472">Membrane</keyword>
<sequence>MLKNECSRNCWLAAAVVGLLVWIFSGMFFGGFFLGLITLFLLGGMLRWLICDGRGGVAEDAEVLTGRPEHVAHEDEGGLLERAERAVVDASSAIATGAVSAVSKGREALRDARDGEDNREDAAQARTGDDRPDAPRRQDTLDGSRHGDDDDGDGLLERAEDRLERAGDAVKDAMGAVAARGKKALSSLSGDGDADRPAGQSRAPEAGKPDRARAAAFYDPQAGEAASSDTAADAQVSPSGQAAIPAEQAAESTVNAPNPAKTKAPKAEKPAKSGKKKKADKAEKPAKPAKSKKADKAGKADKPAKSAKSGKKKADASAAAPGSATPSSSGPDDLKEIKGVGPQLEKLLHENGVTSFAQIAGWAESDIDRFAELIGRMGGRIRSDDWVAQAKVLAAGGETEFSRRVDKGEVY</sequence>
<keyword evidence="3" id="KW-0540">Nuclease</keyword>
<evidence type="ECO:0000313" key="4">
    <source>
        <dbReference type="Proteomes" id="UP000199344"/>
    </source>
</evidence>
<gene>
    <name evidence="3" type="ORF">SAMN05421538_101154</name>
</gene>
<dbReference type="Gene3D" id="1.10.150.20">
    <property type="entry name" value="5' to 3' exonuclease, C-terminal subdomain"/>
    <property type="match status" value="1"/>
</dbReference>
<proteinExistence type="predicted"/>
<dbReference type="GO" id="GO:0004519">
    <property type="term" value="F:endonuclease activity"/>
    <property type="evidence" value="ECO:0007669"/>
    <property type="project" value="UniProtKB-KW"/>
</dbReference>
<keyword evidence="3" id="KW-0255">Endonuclease</keyword>
<feature type="region of interest" description="Disordered" evidence="1">
    <location>
        <begin position="105"/>
        <end position="155"/>
    </location>
</feature>
<evidence type="ECO:0000256" key="1">
    <source>
        <dbReference type="SAM" id="MobiDB-lite"/>
    </source>
</evidence>
<evidence type="ECO:0000313" key="3">
    <source>
        <dbReference type="EMBL" id="SDD22651.1"/>
    </source>
</evidence>
<dbReference type="Proteomes" id="UP000199344">
    <property type="component" value="Unassembled WGS sequence"/>
</dbReference>
<dbReference type="RefSeq" id="WP_090519992.1">
    <property type="nucleotide sequence ID" value="NZ_FNAH01000001.1"/>
</dbReference>
<feature type="compositionally biased region" description="Basic and acidic residues" evidence="1">
    <location>
        <begin position="280"/>
        <end position="304"/>
    </location>
</feature>
<feature type="transmembrane region" description="Helical" evidence="2">
    <location>
        <begin position="12"/>
        <end position="42"/>
    </location>
</feature>
<feature type="compositionally biased region" description="Basic and acidic residues" evidence="1">
    <location>
        <begin position="105"/>
        <end position="148"/>
    </location>
</feature>
<dbReference type="AlphaFoldDB" id="A0A1G6T0Y7"/>
<protein>
    <submittedName>
        <fullName evidence="3">Predicted 5' DNA nuclease, flap endonuclease-1-like, helix-3-turn-helix (H3TH) domain</fullName>
    </submittedName>
</protein>
<keyword evidence="2" id="KW-0812">Transmembrane</keyword>
<keyword evidence="2" id="KW-1133">Transmembrane helix</keyword>
<dbReference type="OrthoDB" id="9807941at2"/>
<organism evidence="3 4">
    <name type="scientific">Paracoccus isoporae</name>
    <dbReference type="NCBI Taxonomy" id="591205"/>
    <lineage>
        <taxon>Bacteria</taxon>
        <taxon>Pseudomonadati</taxon>
        <taxon>Pseudomonadota</taxon>
        <taxon>Alphaproteobacteria</taxon>
        <taxon>Rhodobacterales</taxon>
        <taxon>Paracoccaceae</taxon>
        <taxon>Paracoccus</taxon>
    </lineage>
</organism>
<dbReference type="EMBL" id="FNAH01000001">
    <property type="protein sequence ID" value="SDD22651.1"/>
    <property type="molecule type" value="Genomic_DNA"/>
</dbReference>
<reference evidence="3 4" key="1">
    <citation type="submission" date="2016-10" db="EMBL/GenBank/DDBJ databases">
        <authorList>
            <person name="de Groot N.N."/>
        </authorList>
    </citation>
    <scope>NUCLEOTIDE SEQUENCE [LARGE SCALE GENOMIC DNA]</scope>
    <source>
        <strain evidence="3 4">DSM 22220</strain>
    </source>
</reference>
<keyword evidence="3" id="KW-0378">Hydrolase</keyword>
<dbReference type="STRING" id="591205.SAMN05421538_101154"/>
<accession>A0A1G6T0Y7</accession>
<feature type="region of interest" description="Disordered" evidence="1">
    <location>
        <begin position="184"/>
        <end position="338"/>
    </location>
</feature>
<feature type="compositionally biased region" description="Low complexity" evidence="1">
    <location>
        <begin position="316"/>
        <end position="331"/>
    </location>
</feature>
<evidence type="ECO:0000256" key="2">
    <source>
        <dbReference type="SAM" id="Phobius"/>
    </source>
</evidence>
<name>A0A1G6T0Y7_9RHOB</name>